<gene>
    <name evidence="1" type="ORF">AALO_G00151310</name>
</gene>
<evidence type="ECO:0000313" key="1">
    <source>
        <dbReference type="EMBL" id="KAG5273438.1"/>
    </source>
</evidence>
<dbReference type="GO" id="GO:0000149">
    <property type="term" value="F:SNARE binding"/>
    <property type="evidence" value="ECO:0007669"/>
    <property type="project" value="TreeGrafter"/>
</dbReference>
<dbReference type="InterPro" id="IPR010326">
    <property type="entry name" value="EXOC3/Sec6"/>
</dbReference>
<reference evidence="1" key="1">
    <citation type="submission" date="2020-10" db="EMBL/GenBank/DDBJ databases">
        <title>Chromosome-scale genome assembly of the Allis shad, Alosa alosa.</title>
        <authorList>
            <person name="Margot Z."/>
            <person name="Christophe K."/>
            <person name="Cabau C."/>
            <person name="Louis A."/>
            <person name="Berthelot C."/>
            <person name="Parey E."/>
            <person name="Roest Crollius H."/>
            <person name="Montfort J."/>
            <person name="Robinson-Rechavi M."/>
            <person name="Bucao C."/>
            <person name="Bouchez O."/>
            <person name="Gislard M."/>
            <person name="Lluch J."/>
            <person name="Milhes M."/>
            <person name="Lampietro C."/>
            <person name="Lopez Roques C."/>
            <person name="Donnadieu C."/>
            <person name="Braasch I."/>
            <person name="Desvignes T."/>
            <person name="Postlethwait J."/>
            <person name="Bobe J."/>
            <person name="Guiguen Y."/>
        </authorList>
    </citation>
    <scope>NUCLEOTIDE SEQUENCE</scope>
    <source>
        <strain evidence="1">M-15738</strain>
        <tissue evidence="1">Blood</tissue>
    </source>
</reference>
<dbReference type="PANTHER" id="PTHR21292">
    <property type="entry name" value="EXOCYST COMPLEX COMPONENT SEC6-RELATED"/>
    <property type="match status" value="1"/>
</dbReference>
<dbReference type="EMBL" id="JADWDJ010000011">
    <property type="protein sequence ID" value="KAG5273438.1"/>
    <property type="molecule type" value="Genomic_DNA"/>
</dbReference>
<dbReference type="GO" id="GO:0051601">
    <property type="term" value="P:exocyst localization"/>
    <property type="evidence" value="ECO:0007669"/>
    <property type="project" value="TreeGrafter"/>
</dbReference>
<name>A0AAV6GE66_9TELE</name>
<evidence type="ECO:0000313" key="2">
    <source>
        <dbReference type="Proteomes" id="UP000823561"/>
    </source>
</evidence>
<organism evidence="1 2">
    <name type="scientific">Alosa alosa</name>
    <name type="common">allis shad</name>
    <dbReference type="NCBI Taxonomy" id="278164"/>
    <lineage>
        <taxon>Eukaryota</taxon>
        <taxon>Metazoa</taxon>
        <taxon>Chordata</taxon>
        <taxon>Craniata</taxon>
        <taxon>Vertebrata</taxon>
        <taxon>Euteleostomi</taxon>
        <taxon>Actinopterygii</taxon>
        <taxon>Neopterygii</taxon>
        <taxon>Teleostei</taxon>
        <taxon>Clupei</taxon>
        <taxon>Clupeiformes</taxon>
        <taxon>Clupeoidei</taxon>
        <taxon>Clupeidae</taxon>
        <taxon>Alosa</taxon>
    </lineage>
</organism>
<accession>A0AAV6GE66</accession>
<dbReference type="PANTHER" id="PTHR21292:SF12">
    <property type="entry name" value="EXOCYST COMPLEX COMPONENT 3-LIKE PROTEIN"/>
    <property type="match status" value="1"/>
</dbReference>
<keyword evidence="2" id="KW-1185">Reference proteome</keyword>
<dbReference type="Proteomes" id="UP000823561">
    <property type="component" value="Chromosome 11"/>
</dbReference>
<protein>
    <recommendedName>
        <fullName evidence="3">Exocyst complex component 3-like protein</fullName>
    </recommendedName>
</protein>
<dbReference type="GO" id="GO:0000145">
    <property type="term" value="C:exocyst"/>
    <property type="evidence" value="ECO:0007669"/>
    <property type="project" value="InterPro"/>
</dbReference>
<sequence>MSDGAKNGSDSLKDAPLPVEIWPELERAESLARGAALKWASGVFCRPEQLERLGQYKKRETQRTSSIHSRLKSVVQSYLEGVGWGLEQLRDAREELREVSHTMQKVSAEAQKAVSGASALQELQEVADNHCQLLAAVSNLPRLYLVKSKVLETERLVESRRLLEAHARLMELERWQDEVLLQLCAPGGCGGPSLAPEDELMVRDYFSGVGGWWTRWARSCGRWSGAAWRRHARTPRFWCRP</sequence>
<dbReference type="GO" id="GO:0006887">
    <property type="term" value="P:exocytosis"/>
    <property type="evidence" value="ECO:0007669"/>
    <property type="project" value="InterPro"/>
</dbReference>
<evidence type="ECO:0008006" key="3">
    <source>
        <dbReference type="Google" id="ProtNLM"/>
    </source>
</evidence>
<dbReference type="AlphaFoldDB" id="A0AAV6GE66"/>
<proteinExistence type="predicted"/>
<comment type="caution">
    <text evidence="1">The sequence shown here is derived from an EMBL/GenBank/DDBJ whole genome shotgun (WGS) entry which is preliminary data.</text>
</comment>